<accession>A0A3M2R839</accession>
<keyword evidence="3" id="KW-1185">Reference proteome</keyword>
<dbReference type="Proteomes" id="UP000277212">
    <property type="component" value="Unassembled WGS sequence"/>
</dbReference>
<feature type="chain" id="PRO_5018182129" description="Ig-like domain-containing protein" evidence="1">
    <location>
        <begin position="17"/>
        <end position="347"/>
    </location>
</feature>
<dbReference type="EMBL" id="NKUJ01000669">
    <property type="protein sequence ID" value="RMJ01442.1"/>
    <property type="molecule type" value="Genomic_DNA"/>
</dbReference>
<proteinExistence type="predicted"/>
<gene>
    <name evidence="2" type="ORF">CDV36_015814</name>
</gene>
<evidence type="ECO:0000313" key="2">
    <source>
        <dbReference type="EMBL" id="RMJ01442.1"/>
    </source>
</evidence>
<evidence type="ECO:0000313" key="3">
    <source>
        <dbReference type="Proteomes" id="UP000277212"/>
    </source>
</evidence>
<keyword evidence="1" id="KW-0732">Signal</keyword>
<dbReference type="AlphaFoldDB" id="A0A3M2R839"/>
<protein>
    <recommendedName>
        <fullName evidence="4">Ig-like domain-containing protein</fullName>
    </recommendedName>
</protein>
<evidence type="ECO:0008006" key="4">
    <source>
        <dbReference type="Google" id="ProtNLM"/>
    </source>
</evidence>
<sequence>MRANELFLALAPVVLANPILRSEKTQDVHIVLELSKEASQASITVWNKDQSEAIANSCSESLASGPFEKHPIAFKVDENGSGNLTVGDESHSIGGGDDAIECGRIASETELVINCVVSLPESIGTKPLGKRGLKICFPDGPLEVTQAMDVFEGKVEEELPPDVTSAELSQAEVDKIVKENHLDKRQTPCGIWNSQTRRVGNGNPHQNPLNIQLSEPMECPGHIGCSTYHTTSRSYSIGWTANAAVSWISAGFDVVTTIETGNSYVCNGNPNEFFAVWKKQGQTAYTVQKGIWNSCTNAWLPVGGNIIIWSPNANNRRGYYYCVYGRNYVRAMGDRWLDTSPNTPGGP</sequence>
<feature type="signal peptide" evidence="1">
    <location>
        <begin position="1"/>
        <end position="16"/>
    </location>
</feature>
<evidence type="ECO:0000256" key="1">
    <source>
        <dbReference type="SAM" id="SignalP"/>
    </source>
</evidence>
<organism evidence="2 3">
    <name type="scientific">Fusarium kuroshium</name>
    <dbReference type="NCBI Taxonomy" id="2010991"/>
    <lineage>
        <taxon>Eukaryota</taxon>
        <taxon>Fungi</taxon>
        <taxon>Dikarya</taxon>
        <taxon>Ascomycota</taxon>
        <taxon>Pezizomycotina</taxon>
        <taxon>Sordariomycetes</taxon>
        <taxon>Hypocreomycetidae</taxon>
        <taxon>Hypocreales</taxon>
        <taxon>Nectriaceae</taxon>
        <taxon>Fusarium</taxon>
        <taxon>Fusarium solani species complex</taxon>
    </lineage>
</organism>
<name>A0A3M2R839_9HYPO</name>
<dbReference type="OrthoDB" id="3641682at2759"/>
<reference evidence="2 3" key="1">
    <citation type="submission" date="2017-06" db="EMBL/GenBank/DDBJ databases">
        <title>Comparative genomic analysis of Ambrosia Fusariam Clade fungi.</title>
        <authorList>
            <person name="Stajich J.E."/>
            <person name="Carrillo J."/>
            <person name="Kijimoto T."/>
            <person name="Eskalen A."/>
            <person name="O'Donnell K."/>
            <person name="Kasson M."/>
        </authorList>
    </citation>
    <scope>NUCLEOTIDE SEQUENCE [LARGE SCALE GENOMIC DNA]</scope>
    <source>
        <strain evidence="2">UCR3666</strain>
    </source>
</reference>
<comment type="caution">
    <text evidence="2">The sequence shown here is derived from an EMBL/GenBank/DDBJ whole genome shotgun (WGS) entry which is preliminary data.</text>
</comment>